<evidence type="ECO:0000256" key="2">
    <source>
        <dbReference type="ARBA" id="ARBA00022714"/>
    </source>
</evidence>
<dbReference type="InterPro" id="IPR012675">
    <property type="entry name" value="Beta-grasp_dom_sf"/>
</dbReference>
<dbReference type="InterPro" id="IPR017927">
    <property type="entry name" value="FAD-bd_FR_type"/>
</dbReference>
<dbReference type="Gene3D" id="3.10.20.30">
    <property type="match status" value="1"/>
</dbReference>
<dbReference type="Proteomes" id="UP001526201">
    <property type="component" value="Unassembled WGS sequence"/>
</dbReference>
<dbReference type="InterPro" id="IPR039261">
    <property type="entry name" value="FNR_nucleotide-bd"/>
</dbReference>
<sequence length="348" mass="37198">MRLQYHCAPSCFALSGSASGISGRSRSSAATGCEVTALSLLVRDIDDAVPGIRTVTLARADGTPLPSFTPGSHIVVECGPAPSPVNAYSLTGESVAPTEYVFSVLHCPSGSGGSSWIHRELAVGDSVVIRRPRSAFAPVLSARRHLLVAAGIGVTPMISHLRSARRWRRDVRLLYLHRDGRGAYLDQIKALTDDAQIFTDRSAFTAAVGPELGDQPLGTHLYVCGPSTFMTDVTAMATELGWPPSRIHVERFGIDTVAPGEPFEVTLADSGESFVVESSVSLLEALQARGYEIPNLCRQGVCGECRIPVVQGNVVHHDLYLSDDEKAAGDAMMSCVSRAEGERLELRL</sequence>
<comment type="caution">
    <text evidence="9">The sequence shown here is derived from an EMBL/GenBank/DDBJ whole genome shotgun (WGS) entry which is preliminary data.</text>
</comment>
<reference evidence="9 10" key="1">
    <citation type="journal article" date="2022" name="BMC Genomics">
        <title>Comparative genome analysis of mycobacteria focusing on tRNA and non-coding RNA.</title>
        <authorList>
            <person name="Behra P.R.K."/>
            <person name="Pettersson B.M.F."/>
            <person name="Ramesh M."/>
            <person name="Das S."/>
            <person name="Dasgupta S."/>
            <person name="Kirsebom L.A."/>
        </authorList>
    </citation>
    <scope>NUCLEOTIDE SEQUENCE [LARGE SCALE GENOMIC DNA]</scope>
    <source>
        <strain evidence="9 10">DSM 44078</strain>
    </source>
</reference>
<accession>A0ABT3C7K2</accession>
<keyword evidence="1" id="KW-0285">Flavoprotein</keyword>
<evidence type="ECO:0000256" key="5">
    <source>
        <dbReference type="ARBA" id="ARBA00023004"/>
    </source>
</evidence>
<dbReference type="Pfam" id="PF00111">
    <property type="entry name" value="Fer2"/>
    <property type="match status" value="1"/>
</dbReference>
<dbReference type="InterPro" id="IPR054582">
    <property type="entry name" value="DmmA-like_N"/>
</dbReference>
<evidence type="ECO:0000313" key="9">
    <source>
        <dbReference type="EMBL" id="MCV7225459.1"/>
    </source>
</evidence>
<dbReference type="PANTHER" id="PTHR30212">
    <property type="entry name" value="PROTEIN YIIM"/>
    <property type="match status" value="1"/>
</dbReference>
<protein>
    <submittedName>
        <fullName evidence="9">Oxidoreductase</fullName>
    </submittedName>
</protein>
<evidence type="ECO:0000256" key="3">
    <source>
        <dbReference type="ARBA" id="ARBA00022723"/>
    </source>
</evidence>
<dbReference type="EMBL" id="JACKTY010000014">
    <property type="protein sequence ID" value="MCV7225459.1"/>
    <property type="molecule type" value="Genomic_DNA"/>
</dbReference>
<dbReference type="Pfam" id="PF22290">
    <property type="entry name" value="DmmA-like_N"/>
    <property type="match status" value="1"/>
</dbReference>
<proteinExistence type="predicted"/>
<keyword evidence="3" id="KW-0479">Metal-binding</keyword>
<dbReference type="CDD" id="cd00207">
    <property type="entry name" value="fer2"/>
    <property type="match status" value="1"/>
</dbReference>
<dbReference type="PANTHER" id="PTHR30212:SF2">
    <property type="entry name" value="PROTEIN YIIM"/>
    <property type="match status" value="1"/>
</dbReference>
<dbReference type="SUPFAM" id="SSF63380">
    <property type="entry name" value="Riboflavin synthase domain-like"/>
    <property type="match status" value="1"/>
</dbReference>
<dbReference type="PROSITE" id="PS51384">
    <property type="entry name" value="FAD_FR"/>
    <property type="match status" value="1"/>
</dbReference>
<evidence type="ECO:0000259" key="7">
    <source>
        <dbReference type="PROSITE" id="PS51085"/>
    </source>
</evidence>
<evidence type="ECO:0000256" key="4">
    <source>
        <dbReference type="ARBA" id="ARBA00023002"/>
    </source>
</evidence>
<dbReference type="InterPro" id="IPR001041">
    <property type="entry name" value="2Fe-2S_ferredoxin-type"/>
</dbReference>
<dbReference type="InterPro" id="IPR052353">
    <property type="entry name" value="Benzoxazolinone_Detox_Enz"/>
</dbReference>
<keyword evidence="6" id="KW-0411">Iron-sulfur</keyword>
<dbReference type="PROSITE" id="PS51085">
    <property type="entry name" value="2FE2S_FER_2"/>
    <property type="match status" value="1"/>
</dbReference>
<dbReference type="SUPFAM" id="SSF54292">
    <property type="entry name" value="2Fe-2S ferredoxin-like"/>
    <property type="match status" value="1"/>
</dbReference>
<dbReference type="CDD" id="cd06185">
    <property type="entry name" value="PDR_like"/>
    <property type="match status" value="1"/>
</dbReference>
<evidence type="ECO:0000256" key="6">
    <source>
        <dbReference type="ARBA" id="ARBA00023014"/>
    </source>
</evidence>
<dbReference type="Gene3D" id="2.40.30.10">
    <property type="entry name" value="Translation factors"/>
    <property type="match status" value="1"/>
</dbReference>
<dbReference type="InterPro" id="IPR036010">
    <property type="entry name" value="2Fe-2S_ferredoxin-like_sf"/>
</dbReference>
<feature type="domain" description="FAD-binding FR-type" evidence="8">
    <location>
        <begin position="25"/>
        <end position="139"/>
    </location>
</feature>
<keyword evidence="5" id="KW-0408">Iron</keyword>
<name>A0ABT3C7K2_9MYCO</name>
<feature type="domain" description="2Fe-2S ferredoxin-type" evidence="7">
    <location>
        <begin position="263"/>
        <end position="348"/>
    </location>
</feature>
<keyword evidence="10" id="KW-1185">Reference proteome</keyword>
<dbReference type="InterPro" id="IPR017938">
    <property type="entry name" value="Riboflavin_synthase-like_b-brl"/>
</dbReference>
<evidence type="ECO:0000256" key="1">
    <source>
        <dbReference type="ARBA" id="ARBA00022630"/>
    </source>
</evidence>
<dbReference type="PRINTS" id="PR00409">
    <property type="entry name" value="PHDIOXRDTASE"/>
</dbReference>
<dbReference type="SUPFAM" id="SSF52343">
    <property type="entry name" value="Ferredoxin reductase-like, C-terminal NADP-linked domain"/>
    <property type="match status" value="1"/>
</dbReference>
<evidence type="ECO:0000313" key="10">
    <source>
        <dbReference type="Proteomes" id="UP001526201"/>
    </source>
</evidence>
<evidence type="ECO:0000259" key="8">
    <source>
        <dbReference type="PROSITE" id="PS51384"/>
    </source>
</evidence>
<dbReference type="Gene3D" id="3.40.50.80">
    <property type="entry name" value="Nucleotide-binding domain of ferredoxin-NADP reductase (FNR) module"/>
    <property type="match status" value="1"/>
</dbReference>
<gene>
    <name evidence="9" type="ORF">H7J73_05355</name>
</gene>
<organism evidence="9 10">
    <name type="scientific">Mycolicibacterium komossense</name>
    <dbReference type="NCBI Taxonomy" id="1779"/>
    <lineage>
        <taxon>Bacteria</taxon>
        <taxon>Bacillati</taxon>
        <taxon>Actinomycetota</taxon>
        <taxon>Actinomycetes</taxon>
        <taxon>Mycobacteriales</taxon>
        <taxon>Mycobacteriaceae</taxon>
        <taxon>Mycolicibacterium</taxon>
    </lineage>
</organism>
<keyword evidence="2" id="KW-0001">2Fe-2S</keyword>
<keyword evidence="4" id="KW-0560">Oxidoreductase</keyword>